<reference evidence="3 4" key="1">
    <citation type="submission" date="2024-08" db="EMBL/GenBank/DDBJ databases">
        <title>Tateyamaria sp. nov., isolated from marine algae.</title>
        <authorList>
            <person name="Choi B.J."/>
            <person name="Kim J.M."/>
            <person name="Lee J.K."/>
            <person name="Choi D.G."/>
            <person name="Bayburt H."/>
            <person name="Baek J.H."/>
            <person name="Han D.M."/>
            <person name="Jeon C.O."/>
        </authorList>
    </citation>
    <scope>NUCLEOTIDE SEQUENCE [LARGE SCALE GENOMIC DNA]</scope>
    <source>
        <strain evidence="3 4">KMU-156</strain>
    </source>
</reference>
<feature type="transmembrane region" description="Helical" evidence="2">
    <location>
        <begin position="99"/>
        <end position="121"/>
    </location>
</feature>
<feature type="transmembrane region" description="Helical" evidence="2">
    <location>
        <begin position="26"/>
        <end position="49"/>
    </location>
</feature>
<dbReference type="InterPro" id="IPR008523">
    <property type="entry name" value="DUF805"/>
</dbReference>
<protein>
    <submittedName>
        <fullName evidence="3">DUF805 domain-containing protein</fullName>
    </submittedName>
</protein>
<gene>
    <name evidence="3" type="ORF">ACERZ8_10295</name>
</gene>
<evidence type="ECO:0000313" key="4">
    <source>
        <dbReference type="Proteomes" id="UP001627408"/>
    </source>
</evidence>
<proteinExistence type="predicted"/>
<dbReference type="RefSeq" id="WP_407592112.1">
    <property type="nucleotide sequence ID" value="NZ_JBHDIY010000002.1"/>
</dbReference>
<keyword evidence="2" id="KW-1133">Transmembrane helix</keyword>
<name>A0ABW8USY6_9RHOB</name>
<organism evidence="3 4">
    <name type="scientific">Tateyamaria armeniaca</name>
    <dbReference type="NCBI Taxonomy" id="2518930"/>
    <lineage>
        <taxon>Bacteria</taxon>
        <taxon>Pseudomonadati</taxon>
        <taxon>Pseudomonadota</taxon>
        <taxon>Alphaproteobacteria</taxon>
        <taxon>Rhodobacterales</taxon>
        <taxon>Roseobacteraceae</taxon>
        <taxon>Tateyamaria</taxon>
    </lineage>
</organism>
<dbReference type="EMBL" id="JBHDIY010000002">
    <property type="protein sequence ID" value="MFL4470245.1"/>
    <property type="molecule type" value="Genomic_DNA"/>
</dbReference>
<dbReference type="PANTHER" id="PTHR34980:SF2">
    <property type="entry name" value="INNER MEMBRANE PROTEIN YHAH-RELATED"/>
    <property type="match status" value="1"/>
</dbReference>
<accession>A0ABW8USY6</accession>
<dbReference type="PANTHER" id="PTHR34980">
    <property type="entry name" value="INNER MEMBRANE PROTEIN-RELATED-RELATED"/>
    <property type="match status" value="1"/>
</dbReference>
<keyword evidence="2" id="KW-0472">Membrane</keyword>
<feature type="transmembrane region" description="Helical" evidence="2">
    <location>
        <begin position="69"/>
        <end position="87"/>
    </location>
</feature>
<feature type="region of interest" description="Disordered" evidence="1">
    <location>
        <begin position="129"/>
        <end position="165"/>
    </location>
</feature>
<comment type="caution">
    <text evidence="3">The sequence shown here is derived from an EMBL/GenBank/DDBJ whole genome shotgun (WGS) entry which is preliminary data.</text>
</comment>
<evidence type="ECO:0000313" key="3">
    <source>
        <dbReference type="EMBL" id="MFL4470245.1"/>
    </source>
</evidence>
<evidence type="ECO:0000256" key="2">
    <source>
        <dbReference type="SAM" id="Phobius"/>
    </source>
</evidence>
<dbReference type="Pfam" id="PF05656">
    <property type="entry name" value="DUF805"/>
    <property type="match status" value="1"/>
</dbReference>
<evidence type="ECO:0000256" key="1">
    <source>
        <dbReference type="SAM" id="MobiDB-lite"/>
    </source>
</evidence>
<keyword evidence="2" id="KW-0812">Transmembrane</keyword>
<sequence>MGFFQAVNTVFAGFFKFSGRATRPEYWWFFLFEIIVVSVLLVLDVWMFINASISSQSTLERTVASLSPFDFLLFYYFIITFFPRMAVTIRRLHDVGLSGFFYLLYFVPIVGGLVVFVLTLLPSEGDDNIHGPHRPGGSGPRHSPDGSPRKHDPMQGYAVLDKIKEDPTPEMIAARKAEVRALYEQRVLGKGPIVAE</sequence>
<keyword evidence="4" id="KW-1185">Reference proteome</keyword>
<dbReference type="Proteomes" id="UP001627408">
    <property type="component" value="Unassembled WGS sequence"/>
</dbReference>
<feature type="compositionally biased region" description="Basic and acidic residues" evidence="1">
    <location>
        <begin position="142"/>
        <end position="153"/>
    </location>
</feature>